<dbReference type="EMBL" id="CP138203">
    <property type="protein sequence ID" value="WPC72845.1"/>
    <property type="molecule type" value="Genomic_DNA"/>
</dbReference>
<evidence type="ECO:0000313" key="4">
    <source>
        <dbReference type="EMBL" id="WPC72845.1"/>
    </source>
</evidence>
<proteinExistence type="predicted"/>
<evidence type="ECO:0000313" key="5">
    <source>
        <dbReference type="Proteomes" id="UP001304071"/>
    </source>
</evidence>
<dbReference type="RefSeq" id="WP_261892640.1">
    <property type="nucleotide sequence ID" value="NZ_AP024895.1"/>
</dbReference>
<feature type="compositionally biased region" description="Low complexity" evidence="1">
    <location>
        <begin position="116"/>
        <end position="126"/>
    </location>
</feature>
<protein>
    <submittedName>
        <fullName evidence="4">DUF4405 domain-containing protein</fullName>
    </submittedName>
</protein>
<feature type="transmembrane region" description="Helical" evidence="2">
    <location>
        <begin position="12"/>
        <end position="36"/>
    </location>
</feature>
<keyword evidence="2" id="KW-0812">Transmembrane</keyword>
<dbReference type="Pfam" id="PF14358">
    <property type="entry name" value="DUF4405"/>
    <property type="match status" value="1"/>
</dbReference>
<gene>
    <name evidence="4" type="ORF">R8Z52_11995</name>
</gene>
<evidence type="ECO:0000256" key="1">
    <source>
        <dbReference type="SAM" id="MobiDB-lite"/>
    </source>
</evidence>
<feature type="compositionally biased region" description="Polar residues" evidence="1">
    <location>
        <begin position="90"/>
        <end position="107"/>
    </location>
</feature>
<accession>A0ABZ0QB89</accession>
<feature type="domain" description="Flavinylation-associated cytochrome" evidence="3">
    <location>
        <begin position="9"/>
        <end position="59"/>
    </location>
</feature>
<keyword evidence="2" id="KW-1133">Transmembrane helix</keyword>
<dbReference type="InterPro" id="IPR025517">
    <property type="entry name" value="DUF4405"/>
</dbReference>
<dbReference type="Proteomes" id="UP001304071">
    <property type="component" value="Chromosome 1"/>
</dbReference>
<organism evidence="4 5">
    <name type="scientific">Vibrio porteresiae DSM 19223</name>
    <dbReference type="NCBI Taxonomy" id="1123496"/>
    <lineage>
        <taxon>Bacteria</taxon>
        <taxon>Pseudomonadati</taxon>
        <taxon>Pseudomonadota</taxon>
        <taxon>Gammaproteobacteria</taxon>
        <taxon>Vibrionales</taxon>
        <taxon>Vibrionaceae</taxon>
        <taxon>Vibrio</taxon>
    </lineage>
</organism>
<sequence>MMKMQRPYLSPFLLVCYLSTSITGILMLLHVGFPAIHPIHEWGGVAFVIGGLLHLILNWRALTTYFKPKLRFTVFIPEQERPRRQRLGGAQTSMVTSPSTLTGSSMVTNSRTIASNSANSEAELSAPTAIIASSQ</sequence>
<feature type="region of interest" description="Disordered" evidence="1">
    <location>
        <begin position="83"/>
        <end position="107"/>
    </location>
</feature>
<evidence type="ECO:0000259" key="3">
    <source>
        <dbReference type="Pfam" id="PF14358"/>
    </source>
</evidence>
<keyword evidence="5" id="KW-1185">Reference proteome</keyword>
<name>A0ABZ0QB89_9VIBR</name>
<evidence type="ECO:0000256" key="2">
    <source>
        <dbReference type="SAM" id="Phobius"/>
    </source>
</evidence>
<keyword evidence="2" id="KW-0472">Membrane</keyword>
<reference evidence="4 5" key="1">
    <citation type="submission" date="2023-11" db="EMBL/GenBank/DDBJ databases">
        <title>Plant-associative lifestyle of Vibrio porteresiae and its evolutionary dynamics.</title>
        <authorList>
            <person name="Rameshkumar N."/>
            <person name="Kirti K."/>
        </authorList>
    </citation>
    <scope>NUCLEOTIDE SEQUENCE [LARGE SCALE GENOMIC DNA]</scope>
    <source>
        <strain evidence="4 5">MSSRF30</strain>
    </source>
</reference>
<feature type="transmembrane region" description="Helical" evidence="2">
    <location>
        <begin position="42"/>
        <end position="62"/>
    </location>
</feature>
<feature type="region of interest" description="Disordered" evidence="1">
    <location>
        <begin position="116"/>
        <end position="135"/>
    </location>
</feature>